<feature type="region of interest" description="Disordered" evidence="1">
    <location>
        <begin position="30"/>
        <end position="71"/>
    </location>
</feature>
<evidence type="ECO:0000313" key="4">
    <source>
        <dbReference type="Proteomes" id="UP000198287"/>
    </source>
</evidence>
<dbReference type="AlphaFoldDB" id="A0A226E1Y4"/>
<dbReference type="Proteomes" id="UP000198287">
    <property type="component" value="Unassembled WGS sequence"/>
</dbReference>
<comment type="caution">
    <text evidence="3">The sequence shown here is derived from an EMBL/GenBank/DDBJ whole genome shotgun (WGS) entry which is preliminary data.</text>
</comment>
<protein>
    <submittedName>
        <fullName evidence="3">Uncharacterized protein</fullName>
    </submittedName>
</protein>
<gene>
    <name evidence="3" type="ORF">Fcan01_14998</name>
</gene>
<reference evidence="3 4" key="1">
    <citation type="submission" date="2015-12" db="EMBL/GenBank/DDBJ databases">
        <title>The genome of Folsomia candida.</title>
        <authorList>
            <person name="Faddeeva A."/>
            <person name="Derks M.F."/>
            <person name="Anvar Y."/>
            <person name="Smit S."/>
            <person name="Van Straalen N."/>
            <person name="Roelofs D."/>
        </authorList>
    </citation>
    <scope>NUCLEOTIDE SEQUENCE [LARGE SCALE GENOMIC DNA]</scope>
    <source>
        <strain evidence="3 4">VU population</strain>
        <tissue evidence="3">Whole body</tissue>
    </source>
</reference>
<evidence type="ECO:0000313" key="3">
    <source>
        <dbReference type="EMBL" id="OXA50486.1"/>
    </source>
</evidence>
<name>A0A226E1Y4_FOLCA</name>
<sequence>MASTKKWMSRRHLVVMLSIGLLVTLTEGRKQGGKRKADGGDDDGDQEQRPNNRYPLSQGLDSDRSNGFLGLQNKDTETSAQALNAAVQNPLLYQNQAFGGLGGAGGLANLGGGLFSNQGQFGAGQFGGGLNPYLQNGLGGYQNGLGGYQNAAIGGLGGGYQNPYLGGGFGGGFGGLGGLGGVAPDIYTQGALSAQLYNNPLYGAGAGTLTGSAAGINPLLLRGVQNSQYPIIGGLGGLGAYQNPYLAAQALLSPYSNYNQVNNYPFASRFGIGAGTGRSGLGINRYNSQNSQNNNDEK</sequence>
<organism evidence="3 4">
    <name type="scientific">Folsomia candida</name>
    <name type="common">Springtail</name>
    <dbReference type="NCBI Taxonomy" id="158441"/>
    <lineage>
        <taxon>Eukaryota</taxon>
        <taxon>Metazoa</taxon>
        <taxon>Ecdysozoa</taxon>
        <taxon>Arthropoda</taxon>
        <taxon>Hexapoda</taxon>
        <taxon>Collembola</taxon>
        <taxon>Entomobryomorpha</taxon>
        <taxon>Isotomoidea</taxon>
        <taxon>Isotomidae</taxon>
        <taxon>Proisotominae</taxon>
        <taxon>Folsomia</taxon>
    </lineage>
</organism>
<dbReference type="EMBL" id="LNIX01000009">
    <property type="protein sequence ID" value="OXA50486.1"/>
    <property type="molecule type" value="Genomic_DNA"/>
</dbReference>
<keyword evidence="2" id="KW-0732">Signal</keyword>
<dbReference type="OrthoDB" id="10619348at2759"/>
<feature type="compositionally biased region" description="Basic and acidic residues" evidence="1">
    <location>
        <begin position="30"/>
        <end position="39"/>
    </location>
</feature>
<feature type="signal peptide" evidence="2">
    <location>
        <begin position="1"/>
        <end position="28"/>
    </location>
</feature>
<keyword evidence="4" id="KW-1185">Reference proteome</keyword>
<proteinExistence type="predicted"/>
<feature type="chain" id="PRO_5012013895" evidence="2">
    <location>
        <begin position="29"/>
        <end position="298"/>
    </location>
</feature>
<evidence type="ECO:0000256" key="2">
    <source>
        <dbReference type="SAM" id="SignalP"/>
    </source>
</evidence>
<evidence type="ECO:0000256" key="1">
    <source>
        <dbReference type="SAM" id="MobiDB-lite"/>
    </source>
</evidence>
<dbReference type="OMA" id="NAYQNPL"/>
<accession>A0A226E1Y4</accession>